<gene>
    <name evidence="2" type="ORF">COT50_02080</name>
</gene>
<keyword evidence="1" id="KW-1133">Transmembrane helix</keyword>
<keyword evidence="1" id="KW-0472">Membrane</keyword>
<comment type="caution">
    <text evidence="2">The sequence shown here is derived from an EMBL/GenBank/DDBJ whole genome shotgun (WGS) entry which is preliminary data.</text>
</comment>
<proteinExistence type="predicted"/>
<keyword evidence="1" id="KW-0812">Transmembrane</keyword>
<accession>A0A2H0XC35</accession>
<organism evidence="2 3">
    <name type="scientific">candidate division WWE3 bacterium CG08_land_8_20_14_0_20_41_10</name>
    <dbReference type="NCBI Taxonomy" id="1975085"/>
    <lineage>
        <taxon>Bacteria</taxon>
        <taxon>Katanobacteria</taxon>
    </lineage>
</organism>
<feature type="transmembrane region" description="Helical" evidence="1">
    <location>
        <begin position="14"/>
        <end position="32"/>
    </location>
</feature>
<dbReference type="EMBL" id="PEYU01000044">
    <property type="protein sequence ID" value="PIS22421.1"/>
    <property type="molecule type" value="Genomic_DNA"/>
</dbReference>
<evidence type="ECO:0000313" key="2">
    <source>
        <dbReference type="EMBL" id="PIS22421.1"/>
    </source>
</evidence>
<protein>
    <submittedName>
        <fullName evidence="2">Uncharacterized protein</fullName>
    </submittedName>
</protein>
<name>A0A2H0XC35_UNCKA</name>
<reference evidence="3" key="1">
    <citation type="submission" date="2017-09" db="EMBL/GenBank/DDBJ databases">
        <title>Depth-based differentiation of microbial function through sediment-hosted aquifers and enrichment of novel symbionts in the deep terrestrial subsurface.</title>
        <authorList>
            <person name="Probst A.J."/>
            <person name="Ladd B."/>
            <person name="Jarett J.K."/>
            <person name="Geller-Mcgrath D.E."/>
            <person name="Sieber C.M.K."/>
            <person name="Emerson J.B."/>
            <person name="Anantharaman K."/>
            <person name="Thomas B.C."/>
            <person name="Malmstrom R."/>
            <person name="Stieglmeier M."/>
            <person name="Klingl A."/>
            <person name="Woyke T."/>
            <person name="Ryan C.M."/>
            <person name="Banfield J.F."/>
        </authorList>
    </citation>
    <scope>NUCLEOTIDE SEQUENCE [LARGE SCALE GENOMIC DNA]</scope>
</reference>
<evidence type="ECO:0000256" key="1">
    <source>
        <dbReference type="SAM" id="Phobius"/>
    </source>
</evidence>
<evidence type="ECO:0000313" key="3">
    <source>
        <dbReference type="Proteomes" id="UP000231252"/>
    </source>
</evidence>
<sequence length="71" mass="7971">MNTTQNNPQPLKDLVFKGAFFVILVYLLVYAYNSGILSRFRKTAIKNTAPMITSVDKVTPLESSPSDEFTQ</sequence>
<dbReference type="AlphaFoldDB" id="A0A2H0XC35"/>
<dbReference type="Proteomes" id="UP000231252">
    <property type="component" value="Unassembled WGS sequence"/>
</dbReference>